<dbReference type="InterPro" id="IPR005064">
    <property type="entry name" value="BUG"/>
</dbReference>
<evidence type="ECO:0000256" key="1">
    <source>
        <dbReference type="ARBA" id="ARBA00006987"/>
    </source>
</evidence>
<dbReference type="Pfam" id="PF03401">
    <property type="entry name" value="TctC"/>
    <property type="match status" value="1"/>
</dbReference>
<dbReference type="STRING" id="938405.SAMN02927895_05799"/>
<dbReference type="PROSITE" id="PS51318">
    <property type="entry name" value="TAT"/>
    <property type="match status" value="1"/>
</dbReference>
<dbReference type="PIRSF" id="PIRSF017082">
    <property type="entry name" value="YflP"/>
    <property type="match status" value="1"/>
</dbReference>
<dbReference type="Gene3D" id="3.40.190.10">
    <property type="entry name" value="Periplasmic binding protein-like II"/>
    <property type="match status" value="1"/>
</dbReference>
<gene>
    <name evidence="2" type="ORF">SAMN04487779_102248</name>
</gene>
<dbReference type="AlphaFoldDB" id="A0A1G7B2Z4"/>
<comment type="similarity">
    <text evidence="1">Belongs to the UPF0065 (bug) family.</text>
</comment>
<evidence type="ECO:0000313" key="3">
    <source>
        <dbReference type="Proteomes" id="UP000198925"/>
    </source>
</evidence>
<dbReference type="PANTHER" id="PTHR42928">
    <property type="entry name" value="TRICARBOXYLATE-BINDING PROTEIN"/>
    <property type="match status" value="1"/>
</dbReference>
<name>A0A1G7B2Z4_9PROT</name>
<accession>A0A1G7B2Z4</accession>
<dbReference type="PANTHER" id="PTHR42928:SF5">
    <property type="entry name" value="BLR1237 PROTEIN"/>
    <property type="match status" value="1"/>
</dbReference>
<keyword evidence="3" id="KW-1185">Reference proteome</keyword>
<organism evidence="2 3">
    <name type="scientific">Belnapia rosea</name>
    <dbReference type="NCBI Taxonomy" id="938405"/>
    <lineage>
        <taxon>Bacteria</taxon>
        <taxon>Pseudomonadati</taxon>
        <taxon>Pseudomonadota</taxon>
        <taxon>Alphaproteobacteria</taxon>
        <taxon>Acetobacterales</taxon>
        <taxon>Roseomonadaceae</taxon>
        <taxon>Belnapia</taxon>
    </lineage>
</organism>
<dbReference type="EMBL" id="FMZX01000022">
    <property type="protein sequence ID" value="SDE20636.1"/>
    <property type="molecule type" value="Genomic_DNA"/>
</dbReference>
<proteinExistence type="inferred from homology"/>
<sequence>MMAGTASGAGAGRRGVLGLAALAAGALPFGGARAAAFPERPIRVVVGYAAGGPTDLYARRLAEGLGAALGQPVVVENRPGASGTVAGADVARARPDGYTLLVTASSAHAVYPQLVARPPYDPVADFAGIGVITVSPTVIAVHPAVPPDSLVALLTMVRAAPGRFAYGTGGAGSVMQLGMELLLREAGGLRMEHIPYRGAGPAVQDCIAGHVPVVVDTFAPMLAHHRDGRLRIRCVMSEGRSAMAPEVPTAIEAGVPGAVANTYAAFLAPAGTPADVLARLNGAMRAVTQTEEFRAFLRGLSAEPVPDPAPEATMAFIRSEYDKWTPVIRALGLRIE</sequence>
<evidence type="ECO:0000313" key="2">
    <source>
        <dbReference type="EMBL" id="SDE20636.1"/>
    </source>
</evidence>
<dbReference type="InterPro" id="IPR006311">
    <property type="entry name" value="TAT_signal"/>
</dbReference>
<dbReference type="CDD" id="cd07012">
    <property type="entry name" value="PBP2_Bug_TTT"/>
    <property type="match status" value="1"/>
</dbReference>
<dbReference type="InterPro" id="IPR042100">
    <property type="entry name" value="Bug_dom1"/>
</dbReference>
<keyword evidence="2" id="KW-0675">Receptor</keyword>
<dbReference type="Proteomes" id="UP000198925">
    <property type="component" value="Unassembled WGS sequence"/>
</dbReference>
<reference evidence="2 3" key="1">
    <citation type="submission" date="2016-10" db="EMBL/GenBank/DDBJ databases">
        <authorList>
            <person name="de Groot N.N."/>
        </authorList>
    </citation>
    <scope>NUCLEOTIDE SEQUENCE [LARGE SCALE GENOMIC DNA]</scope>
    <source>
        <strain evidence="2 3">CPCC 100156</strain>
    </source>
</reference>
<protein>
    <submittedName>
        <fullName evidence="2">Tripartite-type tricarboxylate transporter, receptor component TctC</fullName>
    </submittedName>
</protein>
<dbReference type="Gene3D" id="3.40.190.150">
    <property type="entry name" value="Bordetella uptake gene, domain 1"/>
    <property type="match status" value="1"/>
</dbReference>